<dbReference type="InterPro" id="IPR018200">
    <property type="entry name" value="USP_CS"/>
</dbReference>
<dbReference type="GO" id="GO:0005634">
    <property type="term" value="C:nucleus"/>
    <property type="evidence" value="ECO:0007669"/>
    <property type="project" value="TreeGrafter"/>
</dbReference>
<evidence type="ECO:0000313" key="4">
    <source>
        <dbReference type="Proteomes" id="UP000016932"/>
    </source>
</evidence>
<feature type="region of interest" description="Disordered" evidence="1">
    <location>
        <begin position="47"/>
        <end position="84"/>
    </location>
</feature>
<feature type="region of interest" description="Disordered" evidence="1">
    <location>
        <begin position="252"/>
        <end position="319"/>
    </location>
</feature>
<dbReference type="InterPro" id="IPR038765">
    <property type="entry name" value="Papain-like_cys_pep_sf"/>
</dbReference>
<dbReference type="PROSITE" id="PS00973">
    <property type="entry name" value="USP_2"/>
    <property type="match status" value="2"/>
</dbReference>
<feature type="domain" description="USP" evidence="2">
    <location>
        <begin position="913"/>
        <end position="1247"/>
    </location>
</feature>
<dbReference type="PROSITE" id="PS50235">
    <property type="entry name" value="USP_3"/>
    <property type="match status" value="2"/>
</dbReference>
<proteinExistence type="predicted"/>
<evidence type="ECO:0000313" key="3">
    <source>
        <dbReference type="EMBL" id="EME86730.1"/>
    </source>
</evidence>
<dbReference type="GO" id="GO:0005829">
    <property type="term" value="C:cytosol"/>
    <property type="evidence" value="ECO:0007669"/>
    <property type="project" value="TreeGrafter"/>
</dbReference>
<feature type="region of interest" description="Disordered" evidence="1">
    <location>
        <begin position="826"/>
        <end position="911"/>
    </location>
</feature>
<dbReference type="InterPro" id="IPR001394">
    <property type="entry name" value="Peptidase_C19_UCH"/>
</dbReference>
<dbReference type="CDD" id="cd02257">
    <property type="entry name" value="Peptidase_C19"/>
    <property type="match status" value="1"/>
</dbReference>
<dbReference type="Gene3D" id="3.90.70.10">
    <property type="entry name" value="Cysteine proteinases"/>
    <property type="match status" value="2"/>
</dbReference>
<dbReference type="Proteomes" id="UP000016932">
    <property type="component" value="Unassembled WGS sequence"/>
</dbReference>
<dbReference type="GO" id="GO:0016579">
    <property type="term" value="P:protein deubiquitination"/>
    <property type="evidence" value="ECO:0007669"/>
    <property type="project" value="InterPro"/>
</dbReference>
<dbReference type="EMBL" id="KB446556">
    <property type="protein sequence ID" value="EME86730.1"/>
    <property type="molecule type" value="Genomic_DNA"/>
</dbReference>
<dbReference type="PANTHER" id="PTHR24006">
    <property type="entry name" value="UBIQUITIN CARBOXYL-TERMINAL HYDROLASE"/>
    <property type="match status" value="1"/>
</dbReference>
<dbReference type="InterPro" id="IPR028889">
    <property type="entry name" value="USP"/>
</dbReference>
<dbReference type="KEGG" id="pfj:MYCFIDRAFT_206929"/>
<keyword evidence="4" id="KW-1185">Reference proteome</keyword>
<evidence type="ECO:0000256" key="1">
    <source>
        <dbReference type="SAM" id="MobiDB-lite"/>
    </source>
</evidence>
<dbReference type="HOGENOM" id="CLU_266107_0_0_1"/>
<dbReference type="VEuPathDB" id="FungiDB:MYCFIDRAFT_206929"/>
<organism evidence="3 4">
    <name type="scientific">Pseudocercospora fijiensis (strain CIRAD86)</name>
    <name type="common">Black leaf streak disease fungus</name>
    <name type="synonym">Mycosphaerella fijiensis</name>
    <dbReference type="NCBI Taxonomy" id="383855"/>
    <lineage>
        <taxon>Eukaryota</taxon>
        <taxon>Fungi</taxon>
        <taxon>Dikarya</taxon>
        <taxon>Ascomycota</taxon>
        <taxon>Pezizomycotina</taxon>
        <taxon>Dothideomycetes</taxon>
        <taxon>Dothideomycetidae</taxon>
        <taxon>Mycosphaerellales</taxon>
        <taxon>Mycosphaerellaceae</taxon>
        <taxon>Pseudocercospora</taxon>
    </lineage>
</organism>
<reference evidence="3 4" key="1">
    <citation type="journal article" date="2012" name="PLoS Pathog.">
        <title>Diverse lifestyles and strategies of plant pathogenesis encoded in the genomes of eighteen Dothideomycetes fungi.</title>
        <authorList>
            <person name="Ohm R.A."/>
            <person name="Feau N."/>
            <person name="Henrissat B."/>
            <person name="Schoch C.L."/>
            <person name="Horwitz B.A."/>
            <person name="Barry K.W."/>
            <person name="Condon B.J."/>
            <person name="Copeland A.C."/>
            <person name="Dhillon B."/>
            <person name="Glaser F."/>
            <person name="Hesse C.N."/>
            <person name="Kosti I."/>
            <person name="LaButti K."/>
            <person name="Lindquist E.A."/>
            <person name="Lucas S."/>
            <person name="Salamov A.A."/>
            <person name="Bradshaw R.E."/>
            <person name="Ciuffetti L."/>
            <person name="Hamelin R.C."/>
            <person name="Kema G.H.J."/>
            <person name="Lawrence C."/>
            <person name="Scott J.A."/>
            <person name="Spatafora J.W."/>
            <person name="Turgeon B.G."/>
            <person name="de Wit P.J.G.M."/>
            <person name="Zhong S."/>
            <person name="Goodwin S.B."/>
            <person name="Grigoriev I.V."/>
        </authorList>
    </citation>
    <scope>NUCLEOTIDE SEQUENCE [LARGE SCALE GENOMIC DNA]</scope>
    <source>
        <strain evidence="3 4">CIRAD86</strain>
    </source>
</reference>
<accession>M2ZA69</accession>
<dbReference type="eggNOG" id="KOG1865">
    <property type="taxonomic scope" value="Eukaryota"/>
</dbReference>
<dbReference type="RefSeq" id="XP_007923904.1">
    <property type="nucleotide sequence ID" value="XM_007925713.1"/>
</dbReference>
<name>M2ZA69_PSEFD</name>
<gene>
    <name evidence="3" type="ORF">MYCFIDRAFT_206929</name>
</gene>
<feature type="compositionally biased region" description="Low complexity" evidence="1">
    <location>
        <begin position="293"/>
        <end position="303"/>
    </location>
</feature>
<dbReference type="Pfam" id="PF00443">
    <property type="entry name" value="UCH"/>
    <property type="match status" value="2"/>
</dbReference>
<dbReference type="GO" id="GO:0004843">
    <property type="term" value="F:cysteine-type deubiquitinase activity"/>
    <property type="evidence" value="ECO:0007669"/>
    <property type="project" value="InterPro"/>
</dbReference>
<feature type="domain" description="USP" evidence="2">
    <location>
        <begin position="342"/>
        <end position="685"/>
    </location>
</feature>
<sequence length="1247" mass="139814">MTAVGDEDVTMFINFIIHGSRLAWLGEMVMPSRRHQILGTTEGNRAFAHASEGGGGGGGNTSESGTEFLRQSRNGPHPLTDDRSPSPTSFCFLICFLSSQHHFITSTCYRHRSTFIDTMTSLLGLDGIVHVLDDNGLTQFHLIVVIVPSAKLFLHEQQKSKMSMKRTDLPICSVQPALSFSVSIHIPFPSAHFSSLRVELVSATRLLRSARTQTESDFYAQREAELKAAAIQKSRTKKATKAAQAARIAEAAKSETATQSTSKPVTAGQKCPVCGRSDSPDGDASANSPTSQPPKSQSAASKSSWRKRDGRDHRIHRDVIPRGVLAGRIGKRFPRTSSNTTKGLSNIKGVSCYRNALLQCLIHTPDVYHLLGNIHKDCNRPARQCTMCVLQKVVQEYWNPHDDAEHSESQELLKLMREFRKALQTDISQSTSDPAPGDLIEEEVLNDQQCSSYDFWKGLLEILKDQVANDSAASALLSRAFDFKYHGTWTCTVCDKEHQDDQEQTEPGLDVNPFSLLPERGLNLIDYIDQATLSTKAAFRCESETCTTAREASPQQEPLEHTKRFRITKAPEVLVIRTQRLGYPIDEVTNLPVYRDGETEKFEDEIPYEEYLDLSDFSDDLEFSRLTYKLMGVVYHTGTGESGHYIAVARSRTDEGKFALCDDNNIYVPQDIDGFLNGVTLGVDDGDDSDDSDDGDDGQSLMPAAGSAYTGLRSGRSRIFLHYCFSLRFLFTPRSPNPVHHYMHINKEINLNKLFPQEWKFNLKMISLLKTKQFRIPFHHIAHSFEFSYGPFLSTGFIQDKPFSDPSSPSDSSSIFIASHPGLIIAPKKRKKSNPSNCNTNPPPWLPQDGSAALFPTPPSPQRRTPKPKAERSPQLHKRNGKIVRTNRQAIPTHPHTNLPKRRFPPVGSPTSKGLLNTSNDCYKLASLQAIFHVPAFYRYLGKIHKTCASKPNKCVLCALQDLLYQYWEKDDDKERKAKLRTFYAACRANLPVLTADLGGDFLRNQQADAYDFLHYLVTEQIGSKSSSESFRKMFEMGFESTRVCRTCGSVSTAPLAQASFMLEIPVNTSPDGWRSLNGCLQDFLGNGVQTYTCEECDGPDRNVTTLLTHASEILVLRLAISTFDGVTGNNTKILAEETEVYYPEILNLNQFVDHYQVTEDCVYRLDGVVAHSGKRTDRGHYVAMVREYNNLRDFCLVNDTLVTTDLAWANMRRPRLDCGFYIACFKTHLRPNRSFRLAFLSMWVVH</sequence>
<evidence type="ECO:0000259" key="2">
    <source>
        <dbReference type="PROSITE" id="PS50235"/>
    </source>
</evidence>
<dbReference type="SUPFAM" id="SSF54001">
    <property type="entry name" value="Cysteine proteinases"/>
    <property type="match status" value="2"/>
</dbReference>
<dbReference type="STRING" id="383855.M2ZA69"/>
<dbReference type="InterPro" id="IPR050164">
    <property type="entry name" value="Peptidase_C19"/>
</dbReference>
<dbReference type="OrthoDB" id="289038at2759"/>
<protein>
    <recommendedName>
        <fullName evidence="2">USP domain-containing protein</fullName>
    </recommendedName>
</protein>
<feature type="compositionally biased region" description="Basic and acidic residues" evidence="1">
    <location>
        <begin position="306"/>
        <end position="319"/>
    </location>
</feature>
<dbReference type="eggNOG" id="KOG1867">
    <property type="taxonomic scope" value="Eukaryota"/>
</dbReference>
<dbReference type="AlphaFoldDB" id="M2ZA69"/>
<dbReference type="GeneID" id="19336531"/>